<dbReference type="EMBL" id="VDLU01000002">
    <property type="protein sequence ID" value="TNJ28421.1"/>
    <property type="molecule type" value="Genomic_DNA"/>
</dbReference>
<dbReference type="OrthoDB" id="5979581at2759"/>
<dbReference type="Gene3D" id="3.30.200.20">
    <property type="entry name" value="Phosphorylase Kinase, domain 1"/>
    <property type="match status" value="1"/>
</dbReference>
<dbReference type="SMART" id="SM00220">
    <property type="entry name" value="S_TKc"/>
    <property type="match status" value="1"/>
</dbReference>
<dbReference type="InterPro" id="IPR051681">
    <property type="entry name" value="Ser/Thr_Kinases-Pseudokinases"/>
</dbReference>
<proteinExistence type="inferred from homology"/>
<feature type="domain" description="Protein kinase" evidence="5">
    <location>
        <begin position="3"/>
        <end position="290"/>
    </location>
</feature>
<dbReference type="InterPro" id="IPR011009">
    <property type="entry name" value="Kinase-like_dom_sf"/>
</dbReference>
<dbReference type="PROSITE" id="PS00108">
    <property type="entry name" value="PROTEIN_KINASE_ST"/>
    <property type="match status" value="1"/>
</dbReference>
<keyword evidence="4" id="KW-0723">Serine/threonine-protein kinase</keyword>
<dbReference type="PANTHER" id="PTHR44329">
    <property type="entry name" value="SERINE/THREONINE-PROTEIN KINASE TNNI3K-RELATED"/>
    <property type="match status" value="1"/>
</dbReference>
<dbReference type="Proteomes" id="UP000315496">
    <property type="component" value="Chromosome 2"/>
</dbReference>
<dbReference type="InterPro" id="IPR017441">
    <property type="entry name" value="Protein_kinase_ATP_BS"/>
</dbReference>
<keyword evidence="6" id="KW-0808">Transferase</keyword>
<gene>
    <name evidence="6" type="ORF">GMRT_12553</name>
</gene>
<dbReference type="InterPro" id="IPR008271">
    <property type="entry name" value="Ser/Thr_kinase_AS"/>
</dbReference>
<dbReference type="SUPFAM" id="SSF56112">
    <property type="entry name" value="Protein kinase-like (PK-like)"/>
    <property type="match status" value="1"/>
</dbReference>
<dbReference type="VEuPathDB" id="GiardiaDB:GMRT_12553"/>
<evidence type="ECO:0000313" key="6">
    <source>
        <dbReference type="EMBL" id="TNJ28421.1"/>
    </source>
</evidence>
<evidence type="ECO:0000313" key="7">
    <source>
        <dbReference type="Proteomes" id="UP000315496"/>
    </source>
</evidence>
<feature type="binding site" evidence="3">
    <location>
        <position position="31"/>
    </location>
    <ligand>
        <name>ATP</name>
        <dbReference type="ChEBI" id="CHEBI:30616"/>
    </ligand>
</feature>
<keyword evidence="1 3" id="KW-0547">Nucleotide-binding</keyword>
<dbReference type="GO" id="GO:0004674">
    <property type="term" value="F:protein serine/threonine kinase activity"/>
    <property type="evidence" value="ECO:0007669"/>
    <property type="project" value="UniProtKB-KW"/>
</dbReference>
<dbReference type="Gene3D" id="1.10.510.10">
    <property type="entry name" value="Transferase(Phosphotransferase) domain 1"/>
    <property type="match status" value="1"/>
</dbReference>
<evidence type="ECO:0000256" key="3">
    <source>
        <dbReference type="PROSITE-ProRule" id="PRU10141"/>
    </source>
</evidence>
<reference evidence="6 7" key="1">
    <citation type="submission" date="2019-05" db="EMBL/GenBank/DDBJ databases">
        <title>The compact genome of Giardia muris reveals important steps in the evolution of intestinal protozoan parasites.</title>
        <authorList>
            <person name="Xu F."/>
            <person name="Jimenez-Gonzalez A."/>
            <person name="Einarsson E."/>
            <person name="Astvaldsson A."/>
            <person name="Peirasmaki D."/>
            <person name="Eckmann L."/>
            <person name="Andersson J.O."/>
            <person name="Svard S.G."/>
            <person name="Jerlstrom-Hultqvist J."/>
        </authorList>
    </citation>
    <scope>NUCLEOTIDE SEQUENCE [LARGE SCALE GENOMIC DNA]</scope>
    <source>
        <strain evidence="6 7">Roberts-Thomson</strain>
    </source>
</reference>
<accession>A0A4Z1T7E6</accession>
<keyword evidence="7" id="KW-1185">Reference proteome</keyword>
<organism evidence="6 7">
    <name type="scientific">Giardia muris</name>
    <dbReference type="NCBI Taxonomy" id="5742"/>
    <lineage>
        <taxon>Eukaryota</taxon>
        <taxon>Metamonada</taxon>
        <taxon>Diplomonadida</taxon>
        <taxon>Hexamitidae</taxon>
        <taxon>Giardiinae</taxon>
        <taxon>Giardia</taxon>
    </lineage>
</organism>
<dbReference type="Pfam" id="PF00069">
    <property type="entry name" value="Pkinase"/>
    <property type="match status" value="1"/>
</dbReference>
<evidence type="ECO:0000256" key="4">
    <source>
        <dbReference type="RuleBase" id="RU000304"/>
    </source>
</evidence>
<dbReference type="AlphaFoldDB" id="A0A4Z1T7E6"/>
<evidence type="ECO:0000256" key="1">
    <source>
        <dbReference type="ARBA" id="ARBA00022741"/>
    </source>
</evidence>
<keyword evidence="6" id="KW-0418">Kinase</keyword>
<evidence type="ECO:0000259" key="5">
    <source>
        <dbReference type="PROSITE" id="PS50011"/>
    </source>
</evidence>
<name>A0A4Z1T7E6_GIAMU</name>
<keyword evidence="2 3" id="KW-0067">ATP-binding</keyword>
<dbReference type="InterPro" id="IPR000719">
    <property type="entry name" value="Prot_kinase_dom"/>
</dbReference>
<comment type="caution">
    <text evidence="6">The sequence shown here is derived from an EMBL/GenBank/DDBJ whole genome shotgun (WGS) entry which is preliminary data.</text>
</comment>
<dbReference type="GO" id="GO:0005524">
    <property type="term" value="F:ATP binding"/>
    <property type="evidence" value="ECO:0007669"/>
    <property type="project" value="UniProtKB-UniRule"/>
</dbReference>
<protein>
    <submittedName>
        <fullName evidence="6">Kinase</fullName>
    </submittedName>
</protein>
<evidence type="ECO:0000256" key="2">
    <source>
        <dbReference type="ARBA" id="ARBA00022840"/>
    </source>
</evidence>
<dbReference type="PROSITE" id="PS00107">
    <property type="entry name" value="PROTEIN_KINASE_ATP"/>
    <property type="match status" value="1"/>
</dbReference>
<sequence>MRLTIEKLLGSGSFGVVFRCHTEGHQRVAVKRLSRGCLILPAEVVVSQHVHHRNILPIEAIFASRLTNRLILSLVSPLCTCDVARLIATPAKEGRRLTTRCCGRIALDTCRGLQALHAAKYVHRDVKAQNVLVRISQREGGYKITALVGDLGSTRPITQVCYPYASPKSIRTPEQWLGLPFGPESDVFALGAFFLHLLQGRPRVATFLDCLRLLPKEGGNYLLEQVDASLVTPLKTLLKDSGRARPELETFVHNLEGRRAKFGGLALRCLDWAPTRPSLEEVISSLEDLFDDLADPDEPIPLYK</sequence>
<comment type="similarity">
    <text evidence="4">Belongs to the protein kinase superfamily.</text>
</comment>
<dbReference type="PROSITE" id="PS50011">
    <property type="entry name" value="PROTEIN_KINASE_DOM"/>
    <property type="match status" value="1"/>
</dbReference>